<sequence length="219" mass="24515">MQYVGAYLVQGDASILDVLIAKLMREGCVEKGSPDLYVRTYRSFGIDEARALRERAQRKSISSEGRVFAIFVPGMTSDAQNALLKVLEEPPARAVFFFVVPSPETLLSTLRSRMQMMMLPEGTKAGALLVDADDFLGATPQKRFEMLKPLYEHDEDEGRDMGAVVGFLQALERRFAQVKEPYEKKDGLEAIYRARKFAGDKGSLLKALLEQMALLMPKL</sequence>
<proteinExistence type="predicted"/>
<name>A0A1F6EHA4_9BACT</name>
<reference evidence="1 2" key="1">
    <citation type="journal article" date="2016" name="Nat. Commun.">
        <title>Thousands of microbial genomes shed light on interconnected biogeochemical processes in an aquifer system.</title>
        <authorList>
            <person name="Anantharaman K."/>
            <person name="Brown C.T."/>
            <person name="Hug L.A."/>
            <person name="Sharon I."/>
            <person name="Castelle C.J."/>
            <person name="Probst A.J."/>
            <person name="Thomas B.C."/>
            <person name="Singh A."/>
            <person name="Wilkins M.J."/>
            <person name="Karaoz U."/>
            <person name="Brodie E.L."/>
            <person name="Williams K.H."/>
            <person name="Hubbard S.S."/>
            <person name="Banfield J.F."/>
        </authorList>
    </citation>
    <scope>NUCLEOTIDE SEQUENCE [LARGE SCALE GENOMIC DNA]</scope>
</reference>
<accession>A0A1F6EHA4</accession>
<protein>
    <recommendedName>
        <fullName evidence="3">DNA polymerase III subunit delta</fullName>
    </recommendedName>
</protein>
<dbReference type="EMBL" id="MFLY01000016">
    <property type="protein sequence ID" value="OGG73028.1"/>
    <property type="molecule type" value="Genomic_DNA"/>
</dbReference>
<evidence type="ECO:0000313" key="2">
    <source>
        <dbReference type="Proteomes" id="UP000177306"/>
    </source>
</evidence>
<dbReference type="SUPFAM" id="SSF52540">
    <property type="entry name" value="P-loop containing nucleoside triphosphate hydrolases"/>
    <property type="match status" value="1"/>
</dbReference>
<dbReference type="InterPro" id="IPR027417">
    <property type="entry name" value="P-loop_NTPase"/>
</dbReference>
<dbReference type="Gene3D" id="3.40.50.300">
    <property type="entry name" value="P-loop containing nucleotide triphosphate hydrolases"/>
    <property type="match status" value="1"/>
</dbReference>
<dbReference type="Pfam" id="PF13177">
    <property type="entry name" value="DNA_pol3_delta2"/>
    <property type="match status" value="1"/>
</dbReference>
<organism evidence="1 2">
    <name type="scientific">Candidatus Kaiserbacteria bacterium RIFCSPLOWO2_01_FULL_53_17</name>
    <dbReference type="NCBI Taxonomy" id="1798511"/>
    <lineage>
        <taxon>Bacteria</taxon>
        <taxon>Candidatus Kaiseribacteriota</taxon>
    </lineage>
</organism>
<evidence type="ECO:0000313" key="1">
    <source>
        <dbReference type="EMBL" id="OGG73028.1"/>
    </source>
</evidence>
<gene>
    <name evidence="1" type="ORF">A3A38_00980</name>
</gene>
<dbReference type="AlphaFoldDB" id="A0A1F6EHA4"/>
<evidence type="ECO:0008006" key="3">
    <source>
        <dbReference type="Google" id="ProtNLM"/>
    </source>
</evidence>
<comment type="caution">
    <text evidence="1">The sequence shown here is derived from an EMBL/GenBank/DDBJ whole genome shotgun (WGS) entry which is preliminary data.</text>
</comment>
<dbReference type="Proteomes" id="UP000177306">
    <property type="component" value="Unassembled WGS sequence"/>
</dbReference>